<dbReference type="SUPFAM" id="SSF144064">
    <property type="entry name" value="Heme iron utilization protein-like"/>
    <property type="match status" value="1"/>
</dbReference>
<dbReference type="STRING" id="1349767.GJA_3893"/>
<accession>W0V6Q6</accession>
<protein>
    <submittedName>
        <fullName evidence="2">Haemin-degrading family protein</fullName>
    </submittedName>
</protein>
<dbReference type="RefSeq" id="WP_038494910.1">
    <property type="nucleotide sequence ID" value="NZ_BCTH01000071.1"/>
</dbReference>
<evidence type="ECO:0000313" key="3">
    <source>
        <dbReference type="Proteomes" id="UP000027604"/>
    </source>
</evidence>
<dbReference type="GO" id="GO:0006826">
    <property type="term" value="P:iron ion transport"/>
    <property type="evidence" value="ECO:0007669"/>
    <property type="project" value="InterPro"/>
</dbReference>
<dbReference type="CDD" id="cd16830">
    <property type="entry name" value="HemS-like_N"/>
    <property type="match status" value="1"/>
</dbReference>
<proteinExistence type="predicted"/>
<dbReference type="InterPro" id="IPR053733">
    <property type="entry name" value="Heme_Transport_Util_sf"/>
</dbReference>
<dbReference type="OrthoDB" id="316630at2"/>
<dbReference type="KEGG" id="jag:GJA_3893"/>
<dbReference type="EMBL" id="HG322949">
    <property type="protein sequence ID" value="CDG84504.1"/>
    <property type="molecule type" value="Genomic_DNA"/>
</dbReference>
<dbReference type="AlphaFoldDB" id="W0V6Q6"/>
<dbReference type="Proteomes" id="UP000027604">
    <property type="component" value="Chromosome I"/>
</dbReference>
<dbReference type="Pfam" id="PF05171">
    <property type="entry name" value="HemS"/>
    <property type="match status" value="2"/>
</dbReference>
<sequence>MQSTQINTIQASFATLRREKKARHRDIAEQLDISEGELIAAHIGATGAMTAQRLLPDWPTIIEALEPLGEVMALTRNASCVHEKIGVYRKASNSGHIGLVLGGAIDLRVFYRLWAFGFAVSEQGEKEPQRSLQFFDASGTAVHKIFLKPHSDLAAYETLVSRFADDNQTAGIAVGVVPASAPELPDEQIDVAGFRAAWADLRDTHEFFMLLKKFSVSRLQGLRLAEARFVQQVDQSCVLDLLNDAVREGVSIMAFVGNPGMIQIHSGPVHKVAVMGPWINVLDPGFNLHLREDHIASAWVVRKPTVDGLVTSLELFDDKGDTIVMFFGERKPGAHELCEWRAVVDNVVREHELCAA</sequence>
<dbReference type="eggNOG" id="COG3720">
    <property type="taxonomic scope" value="Bacteria"/>
</dbReference>
<dbReference type="PATRIC" id="fig|1349767.4.peg.478"/>
<organism evidence="2 3">
    <name type="scientific">Janthinobacterium agaricidamnosum NBRC 102515 = DSM 9628</name>
    <dbReference type="NCBI Taxonomy" id="1349767"/>
    <lineage>
        <taxon>Bacteria</taxon>
        <taxon>Pseudomonadati</taxon>
        <taxon>Pseudomonadota</taxon>
        <taxon>Betaproteobacteria</taxon>
        <taxon>Burkholderiales</taxon>
        <taxon>Oxalobacteraceae</taxon>
        <taxon>Janthinobacterium</taxon>
    </lineage>
</organism>
<feature type="domain" description="Haemin-degrading HemS/ChuX" evidence="1">
    <location>
        <begin position="216"/>
        <end position="346"/>
    </location>
</feature>
<evidence type="ECO:0000313" key="2">
    <source>
        <dbReference type="EMBL" id="CDG84504.1"/>
    </source>
</evidence>
<dbReference type="HOGENOM" id="CLU_034543_0_0_4"/>
<dbReference type="Gene3D" id="3.40.1570.10">
    <property type="entry name" value="HemS/ChuS/ChuX like domains"/>
    <property type="match status" value="2"/>
</dbReference>
<keyword evidence="3" id="KW-1185">Reference proteome</keyword>
<evidence type="ECO:0000259" key="1">
    <source>
        <dbReference type="Pfam" id="PF05171"/>
    </source>
</evidence>
<name>W0V6Q6_9BURK</name>
<reference evidence="2 3" key="1">
    <citation type="journal article" date="2015" name="Genome Announc.">
        <title>Genome Sequence of Mushroom Soft-Rot Pathogen Janthinobacterium agaricidamnosum.</title>
        <authorList>
            <person name="Graupner K."/>
            <person name="Lackner G."/>
            <person name="Hertweck C."/>
        </authorList>
    </citation>
    <scope>NUCLEOTIDE SEQUENCE [LARGE SCALE GENOMIC DNA]</scope>
    <source>
        <strain evidence="3">NBRC 102515 / DSM 9628</strain>
    </source>
</reference>
<dbReference type="InterPro" id="IPR007845">
    <property type="entry name" value="HemS/ChuX_dom"/>
</dbReference>
<feature type="domain" description="Haemin-degrading HemS/ChuX" evidence="1">
    <location>
        <begin position="33"/>
        <end position="163"/>
    </location>
</feature>
<dbReference type="CDD" id="cd16831">
    <property type="entry name" value="HemS-like_C"/>
    <property type="match status" value="1"/>
</dbReference>
<gene>
    <name evidence="2" type="ORF">GJA_3893</name>
</gene>